<comment type="caution">
    <text evidence="2">The sequence shown here is derived from an EMBL/GenBank/DDBJ whole genome shotgun (WGS) entry which is preliminary data.</text>
</comment>
<reference evidence="2" key="1">
    <citation type="journal article" date="2014" name="Int. J. Syst. Evol. Microbiol.">
        <title>Complete genome sequence of Corynebacterium casei LMG S-19264T (=DSM 44701T), isolated from a smear-ripened cheese.</title>
        <authorList>
            <consortium name="US DOE Joint Genome Institute (JGI-PGF)"/>
            <person name="Walter F."/>
            <person name="Albersmeier A."/>
            <person name="Kalinowski J."/>
            <person name="Ruckert C."/>
        </authorList>
    </citation>
    <scope>NUCLEOTIDE SEQUENCE</scope>
    <source>
        <strain evidence="2">VKM B-1606</strain>
    </source>
</reference>
<gene>
    <name evidence="2" type="ORF">GCM10008170_01700</name>
    <name evidence="3" type="ORF">JOD31_001319</name>
</gene>
<sequence length="59" mass="7178">MNDFERDFEDRDRASEDADWGFRSLRWEPAAAHRVAEQERREVNEGRQRCQQSAPQERR</sequence>
<name>A0A9W6IPN7_9HYPH</name>
<dbReference type="Proteomes" id="UP001143400">
    <property type="component" value="Unassembled WGS sequence"/>
</dbReference>
<reference evidence="2" key="3">
    <citation type="submission" date="2023-01" db="EMBL/GenBank/DDBJ databases">
        <authorList>
            <person name="Sun Q."/>
            <person name="Evtushenko L."/>
        </authorList>
    </citation>
    <scope>NUCLEOTIDE SEQUENCE</scope>
    <source>
        <strain evidence="2">VKM B-1606</strain>
    </source>
</reference>
<evidence type="ECO:0000256" key="1">
    <source>
        <dbReference type="SAM" id="MobiDB-lite"/>
    </source>
</evidence>
<dbReference type="Proteomes" id="UP000758856">
    <property type="component" value="Unassembled WGS sequence"/>
</dbReference>
<organism evidence="2 5">
    <name type="scientific">Methylopila capsulata</name>
    <dbReference type="NCBI Taxonomy" id="61654"/>
    <lineage>
        <taxon>Bacteria</taxon>
        <taxon>Pseudomonadati</taxon>
        <taxon>Pseudomonadota</taxon>
        <taxon>Alphaproteobacteria</taxon>
        <taxon>Hyphomicrobiales</taxon>
        <taxon>Methylopilaceae</taxon>
        <taxon>Methylopila</taxon>
    </lineage>
</organism>
<keyword evidence="4" id="KW-1185">Reference proteome</keyword>
<evidence type="ECO:0000313" key="4">
    <source>
        <dbReference type="Proteomes" id="UP000758856"/>
    </source>
</evidence>
<feature type="compositionally biased region" description="Polar residues" evidence="1">
    <location>
        <begin position="49"/>
        <end position="59"/>
    </location>
</feature>
<dbReference type="RefSeq" id="WP_204949512.1">
    <property type="nucleotide sequence ID" value="NZ_BSFF01000001.1"/>
</dbReference>
<accession>A0A9W6IPN7</accession>
<dbReference type="AlphaFoldDB" id="A0A9W6IPN7"/>
<protein>
    <submittedName>
        <fullName evidence="2">Uncharacterized protein</fullName>
    </submittedName>
</protein>
<dbReference type="EMBL" id="JAFBCY010000002">
    <property type="protein sequence ID" value="MBM7851094.1"/>
    <property type="molecule type" value="Genomic_DNA"/>
</dbReference>
<proteinExistence type="predicted"/>
<evidence type="ECO:0000313" key="3">
    <source>
        <dbReference type="EMBL" id="MBM7851094.1"/>
    </source>
</evidence>
<evidence type="ECO:0000313" key="5">
    <source>
        <dbReference type="Proteomes" id="UP001143400"/>
    </source>
</evidence>
<feature type="compositionally biased region" description="Basic and acidic residues" evidence="1">
    <location>
        <begin position="34"/>
        <end position="48"/>
    </location>
</feature>
<reference evidence="3 4" key="2">
    <citation type="submission" date="2021-01" db="EMBL/GenBank/DDBJ databases">
        <title>Genomic Encyclopedia of Type Strains, Phase IV (KMG-IV): sequencing the most valuable type-strain genomes for metagenomic binning, comparative biology and taxonomic classification.</title>
        <authorList>
            <person name="Goeker M."/>
        </authorList>
    </citation>
    <scope>NUCLEOTIDE SEQUENCE [LARGE SCALE GENOMIC DNA]</scope>
    <source>
        <strain evidence="3 4">DSM 6130</strain>
    </source>
</reference>
<evidence type="ECO:0000313" key="2">
    <source>
        <dbReference type="EMBL" id="GLK54151.1"/>
    </source>
</evidence>
<feature type="compositionally biased region" description="Basic and acidic residues" evidence="1">
    <location>
        <begin position="1"/>
        <end position="16"/>
    </location>
</feature>
<dbReference type="EMBL" id="BSFF01000001">
    <property type="protein sequence ID" value="GLK54151.1"/>
    <property type="molecule type" value="Genomic_DNA"/>
</dbReference>
<feature type="region of interest" description="Disordered" evidence="1">
    <location>
        <begin position="1"/>
        <end position="59"/>
    </location>
</feature>